<accession>A0ABR2MI03</accession>
<comment type="caution">
    <text evidence="5">The sequence shown here is derived from an EMBL/GenBank/DDBJ whole genome shotgun (WGS) entry which is preliminary data.</text>
</comment>
<dbReference type="Gene3D" id="3.40.50.1460">
    <property type="match status" value="1"/>
</dbReference>
<dbReference type="EMBL" id="JBBWWR010000007">
    <property type="protein sequence ID" value="KAK8963660.1"/>
    <property type="molecule type" value="Genomic_DNA"/>
</dbReference>
<sequence>MTGHGGDEFLKFQDSEELQSGGDEFLKFHDLADAVKQMEEKHRFKELLIMVDTCQAATLFSQLNSPGVLAIGSSMKGENSYSHHLDSDIGVSVVDRFTYYTLAFFEKLDMYSNATLGREAFLFLFHCLRDCGNSLLPITPHLGSCGSDSIVSYAVLRSPSDHSFEETHNILVSEIFRSSSSTESIVITKDSVMFFSVFLQPMPQVLFSVFNIPKNAPSFVFCTIDKIHPLQQPTGFLFRNNRQTSYFAATDEIHLPRPSASTFPVDRRPNFFSRGSSVSALSVEPSDVISLSSPVSD</sequence>
<evidence type="ECO:0008006" key="7">
    <source>
        <dbReference type="Google" id="ProtNLM"/>
    </source>
</evidence>
<keyword evidence="4" id="KW-0732">Signal</keyword>
<comment type="pathway">
    <text evidence="1">Glycolipid biosynthesis; glycosylphosphatidylinositol-anchor biosynthesis.</text>
</comment>
<evidence type="ECO:0000256" key="2">
    <source>
        <dbReference type="ARBA" id="ARBA00009941"/>
    </source>
</evidence>
<evidence type="ECO:0000256" key="3">
    <source>
        <dbReference type="ARBA" id="ARBA00022502"/>
    </source>
</evidence>
<evidence type="ECO:0000313" key="5">
    <source>
        <dbReference type="EMBL" id="KAK8963660.1"/>
    </source>
</evidence>
<dbReference type="PANTHER" id="PTHR48067:SF1">
    <property type="entry name" value="GPI-ANCHOR TRANSAMIDASE"/>
    <property type="match status" value="1"/>
</dbReference>
<proteinExistence type="inferred from homology"/>
<dbReference type="InterPro" id="IPR028361">
    <property type="entry name" value="GPI_transamidase"/>
</dbReference>
<dbReference type="PANTHER" id="PTHR48067">
    <property type="entry name" value="GPI-ANCHOR TRANSAMIDASE"/>
    <property type="match status" value="1"/>
</dbReference>
<dbReference type="Proteomes" id="UP001412067">
    <property type="component" value="Unassembled WGS sequence"/>
</dbReference>
<protein>
    <recommendedName>
        <fullName evidence="7">GPI-anchor transamidase</fullName>
    </recommendedName>
</protein>
<organism evidence="5 6">
    <name type="scientific">Platanthera guangdongensis</name>
    <dbReference type="NCBI Taxonomy" id="2320717"/>
    <lineage>
        <taxon>Eukaryota</taxon>
        <taxon>Viridiplantae</taxon>
        <taxon>Streptophyta</taxon>
        <taxon>Embryophyta</taxon>
        <taxon>Tracheophyta</taxon>
        <taxon>Spermatophyta</taxon>
        <taxon>Magnoliopsida</taxon>
        <taxon>Liliopsida</taxon>
        <taxon>Asparagales</taxon>
        <taxon>Orchidaceae</taxon>
        <taxon>Orchidoideae</taxon>
        <taxon>Orchideae</taxon>
        <taxon>Orchidinae</taxon>
        <taxon>Platanthera</taxon>
    </lineage>
</organism>
<evidence type="ECO:0000256" key="4">
    <source>
        <dbReference type="ARBA" id="ARBA00022729"/>
    </source>
</evidence>
<keyword evidence="3" id="KW-0337">GPI-anchor biosynthesis</keyword>
<evidence type="ECO:0000313" key="6">
    <source>
        <dbReference type="Proteomes" id="UP001412067"/>
    </source>
</evidence>
<reference evidence="5 6" key="1">
    <citation type="journal article" date="2022" name="Nat. Plants">
        <title>Genomes of leafy and leafless Platanthera orchids illuminate the evolution of mycoheterotrophy.</title>
        <authorList>
            <person name="Li M.H."/>
            <person name="Liu K.W."/>
            <person name="Li Z."/>
            <person name="Lu H.C."/>
            <person name="Ye Q.L."/>
            <person name="Zhang D."/>
            <person name="Wang J.Y."/>
            <person name="Li Y.F."/>
            <person name="Zhong Z.M."/>
            <person name="Liu X."/>
            <person name="Yu X."/>
            <person name="Liu D.K."/>
            <person name="Tu X.D."/>
            <person name="Liu B."/>
            <person name="Hao Y."/>
            <person name="Liao X.Y."/>
            <person name="Jiang Y.T."/>
            <person name="Sun W.H."/>
            <person name="Chen J."/>
            <person name="Chen Y.Q."/>
            <person name="Ai Y."/>
            <person name="Zhai J.W."/>
            <person name="Wu S.S."/>
            <person name="Zhou Z."/>
            <person name="Hsiao Y.Y."/>
            <person name="Wu W.L."/>
            <person name="Chen Y.Y."/>
            <person name="Lin Y.F."/>
            <person name="Hsu J.L."/>
            <person name="Li C.Y."/>
            <person name="Wang Z.W."/>
            <person name="Zhao X."/>
            <person name="Zhong W.Y."/>
            <person name="Ma X.K."/>
            <person name="Ma L."/>
            <person name="Huang J."/>
            <person name="Chen G.Z."/>
            <person name="Huang M.Z."/>
            <person name="Huang L."/>
            <person name="Peng D.H."/>
            <person name="Luo Y.B."/>
            <person name="Zou S.Q."/>
            <person name="Chen S.P."/>
            <person name="Lan S."/>
            <person name="Tsai W.C."/>
            <person name="Van de Peer Y."/>
            <person name="Liu Z.J."/>
        </authorList>
    </citation>
    <scope>NUCLEOTIDE SEQUENCE [LARGE SCALE GENOMIC DNA]</scope>
    <source>
        <strain evidence="5">Lor288</strain>
    </source>
</reference>
<evidence type="ECO:0000256" key="1">
    <source>
        <dbReference type="ARBA" id="ARBA00004687"/>
    </source>
</evidence>
<dbReference type="InterPro" id="IPR001096">
    <property type="entry name" value="Peptidase_C13"/>
</dbReference>
<name>A0ABR2MI03_9ASPA</name>
<gene>
    <name evidence="5" type="ORF">KSP40_PGU006435</name>
</gene>
<comment type="similarity">
    <text evidence="2">Belongs to the peptidase C13 family.</text>
</comment>
<keyword evidence="6" id="KW-1185">Reference proteome</keyword>
<dbReference type="Pfam" id="PF01650">
    <property type="entry name" value="Peptidase_C13"/>
    <property type="match status" value="1"/>
</dbReference>